<dbReference type="Proteomes" id="UP000326759">
    <property type="component" value="Unassembled WGS sequence"/>
</dbReference>
<dbReference type="AlphaFoldDB" id="A0A5N5TDZ2"/>
<gene>
    <name evidence="2" type="ORF">Anas_09866</name>
</gene>
<dbReference type="EMBL" id="SEYY01002157">
    <property type="protein sequence ID" value="KAB7504884.1"/>
    <property type="molecule type" value="Genomic_DNA"/>
</dbReference>
<reference evidence="2 3" key="1">
    <citation type="journal article" date="2019" name="PLoS Biol.">
        <title>Sex chromosomes control vertical transmission of feminizing Wolbachia symbionts in an isopod.</title>
        <authorList>
            <person name="Becking T."/>
            <person name="Chebbi M.A."/>
            <person name="Giraud I."/>
            <person name="Moumen B."/>
            <person name="Laverre T."/>
            <person name="Caubet Y."/>
            <person name="Peccoud J."/>
            <person name="Gilbert C."/>
            <person name="Cordaux R."/>
        </authorList>
    </citation>
    <scope>NUCLEOTIDE SEQUENCE [LARGE SCALE GENOMIC DNA]</scope>
    <source>
        <strain evidence="2">ANa2</strain>
        <tissue evidence="2">Whole body excluding digestive tract and cuticle</tissue>
    </source>
</reference>
<dbReference type="Pfam" id="PF15492">
    <property type="entry name" value="Nbas_N"/>
    <property type="match status" value="1"/>
</dbReference>
<dbReference type="InterPro" id="IPR029145">
    <property type="entry name" value="NBAS_N"/>
</dbReference>
<evidence type="ECO:0000313" key="2">
    <source>
        <dbReference type="EMBL" id="KAB7504884.1"/>
    </source>
</evidence>
<name>A0A5N5TDZ2_9CRUS</name>
<dbReference type="InterPro" id="IPR036322">
    <property type="entry name" value="WD40_repeat_dom_sf"/>
</dbReference>
<feature type="non-terminal residue" evidence="2">
    <location>
        <position position="305"/>
    </location>
</feature>
<keyword evidence="3" id="KW-1185">Reference proteome</keyword>
<proteinExistence type="predicted"/>
<accession>A0A5N5TDZ2</accession>
<dbReference type="GO" id="GO:0006890">
    <property type="term" value="P:retrograde vesicle-mediated transport, Golgi to endoplasmic reticulum"/>
    <property type="evidence" value="ECO:0007669"/>
    <property type="project" value="TreeGrafter"/>
</dbReference>
<dbReference type="PANTHER" id="PTHR15922">
    <property type="entry name" value="NEUROBLASTOMA-AMPLIFIED SEQUENCE"/>
    <property type="match status" value="1"/>
</dbReference>
<evidence type="ECO:0000313" key="3">
    <source>
        <dbReference type="Proteomes" id="UP000326759"/>
    </source>
</evidence>
<dbReference type="GO" id="GO:0000149">
    <property type="term" value="F:SNARE binding"/>
    <property type="evidence" value="ECO:0007669"/>
    <property type="project" value="TreeGrafter"/>
</dbReference>
<sequence length="305" mass="34912">MNMLLLLEKNHNLYNDPFPKWRRVSWSSECSMVAVAYSNGVVEIFNTVGASLFTIYPPRYQEGKIQVDHNNALAALIFSDVRTEKIKWAAELILIDFKGNVRSYFVSPTDGYQESHCFSFSRLYPYGISAAVDIGSLVIVAGFCHYTNDSSLRNNGLGHGLSIWRMLSDYPLLQTGIWIILLMYYCYISVPTIDEDEYMPPRVSLFNFVPEAKSLDTYDWIFRLCVSPLGRQVAALHSSGSISVWDVPSLRKRKFWSLENQPGFDSQNFEPNYLKKATTQEISPINSLKNHLVDVKWWSEKSVTL</sequence>
<evidence type="ECO:0000259" key="1">
    <source>
        <dbReference type="Pfam" id="PF15492"/>
    </source>
</evidence>
<dbReference type="GO" id="GO:0070939">
    <property type="term" value="C:Dsl1/NZR complex"/>
    <property type="evidence" value="ECO:0007669"/>
    <property type="project" value="TreeGrafter"/>
</dbReference>
<protein>
    <recommendedName>
        <fullName evidence="1">Neuroblastoma-amplified sequence N-terminal domain-containing protein</fullName>
    </recommendedName>
</protein>
<dbReference type="SUPFAM" id="SSF50978">
    <property type="entry name" value="WD40 repeat-like"/>
    <property type="match status" value="1"/>
</dbReference>
<dbReference type="PANTHER" id="PTHR15922:SF2">
    <property type="entry name" value="NBAS SUBUNIT OF NRZ TETHERING COMPLEX"/>
    <property type="match status" value="1"/>
</dbReference>
<organism evidence="2 3">
    <name type="scientific">Armadillidium nasatum</name>
    <dbReference type="NCBI Taxonomy" id="96803"/>
    <lineage>
        <taxon>Eukaryota</taxon>
        <taxon>Metazoa</taxon>
        <taxon>Ecdysozoa</taxon>
        <taxon>Arthropoda</taxon>
        <taxon>Crustacea</taxon>
        <taxon>Multicrustacea</taxon>
        <taxon>Malacostraca</taxon>
        <taxon>Eumalacostraca</taxon>
        <taxon>Peracarida</taxon>
        <taxon>Isopoda</taxon>
        <taxon>Oniscidea</taxon>
        <taxon>Crinocheta</taxon>
        <taxon>Armadillidiidae</taxon>
        <taxon>Armadillidium</taxon>
    </lineage>
</organism>
<dbReference type="OrthoDB" id="19988at2759"/>
<feature type="domain" description="Neuroblastoma-amplified sequence N-terminal" evidence="1">
    <location>
        <begin position="12"/>
        <end position="268"/>
    </location>
</feature>
<comment type="caution">
    <text evidence="2">The sequence shown here is derived from an EMBL/GenBank/DDBJ whole genome shotgun (WGS) entry which is preliminary data.</text>
</comment>